<dbReference type="GO" id="GO:0015159">
    <property type="term" value="F:polysaccharide transmembrane transporter activity"/>
    <property type="evidence" value="ECO:0007669"/>
    <property type="project" value="InterPro"/>
</dbReference>
<accession>A0A6H0KST9</accession>
<evidence type="ECO:0000259" key="5">
    <source>
        <dbReference type="Pfam" id="PF10531"/>
    </source>
</evidence>
<feature type="domain" description="Soluble ligand binding" evidence="5">
    <location>
        <begin position="131"/>
        <end position="182"/>
    </location>
</feature>
<name>A0A6H0KST9_9BACE</name>
<keyword evidence="2" id="KW-0472">Membrane</keyword>
<evidence type="ECO:0000256" key="2">
    <source>
        <dbReference type="SAM" id="Phobius"/>
    </source>
</evidence>
<feature type="transmembrane region" description="Helical" evidence="2">
    <location>
        <begin position="229"/>
        <end position="248"/>
    </location>
</feature>
<protein>
    <submittedName>
        <fullName evidence="6">Polysaccharide export protein</fullName>
    </submittedName>
</protein>
<keyword evidence="7" id="KW-1185">Reference proteome</keyword>
<dbReference type="AlphaFoldDB" id="A0A6H0KST9"/>
<evidence type="ECO:0000259" key="4">
    <source>
        <dbReference type="Pfam" id="PF02563"/>
    </source>
</evidence>
<dbReference type="EMBL" id="CP050831">
    <property type="protein sequence ID" value="QIU95497.1"/>
    <property type="molecule type" value="Genomic_DNA"/>
</dbReference>
<evidence type="ECO:0000313" key="7">
    <source>
        <dbReference type="Proteomes" id="UP000501780"/>
    </source>
</evidence>
<dbReference type="InterPro" id="IPR019554">
    <property type="entry name" value="Soluble_ligand-bd"/>
</dbReference>
<evidence type="ECO:0000256" key="3">
    <source>
        <dbReference type="SAM" id="SignalP"/>
    </source>
</evidence>
<dbReference type="Pfam" id="PF10531">
    <property type="entry name" value="SLBB"/>
    <property type="match status" value="1"/>
</dbReference>
<dbReference type="KEGG" id="bfc:BacF7301_15645"/>
<evidence type="ECO:0000313" key="6">
    <source>
        <dbReference type="EMBL" id="QIU95497.1"/>
    </source>
</evidence>
<dbReference type="InterPro" id="IPR049712">
    <property type="entry name" value="Poly_export"/>
</dbReference>
<dbReference type="Proteomes" id="UP000501780">
    <property type="component" value="Chromosome"/>
</dbReference>
<keyword evidence="2" id="KW-0812">Transmembrane</keyword>
<keyword evidence="2" id="KW-1133">Transmembrane helix</keyword>
<dbReference type="RefSeq" id="WP_167964229.1">
    <property type="nucleotide sequence ID" value="NZ_CP050831.1"/>
</dbReference>
<dbReference type="PROSITE" id="PS51257">
    <property type="entry name" value="PROKAR_LIPOPROTEIN"/>
    <property type="match status" value="1"/>
</dbReference>
<gene>
    <name evidence="6" type="ORF">BacF7301_15645</name>
</gene>
<dbReference type="InterPro" id="IPR003715">
    <property type="entry name" value="Poly_export_N"/>
</dbReference>
<proteinExistence type="predicted"/>
<feature type="chain" id="PRO_5026265956" evidence="3">
    <location>
        <begin position="21"/>
        <end position="249"/>
    </location>
</feature>
<dbReference type="Pfam" id="PF02563">
    <property type="entry name" value="Poly_export"/>
    <property type="match status" value="1"/>
</dbReference>
<dbReference type="PANTHER" id="PTHR33619">
    <property type="entry name" value="POLYSACCHARIDE EXPORT PROTEIN GFCE-RELATED"/>
    <property type="match status" value="1"/>
</dbReference>
<keyword evidence="1 3" id="KW-0732">Signal</keyword>
<feature type="signal peptide" evidence="3">
    <location>
        <begin position="1"/>
        <end position="20"/>
    </location>
</feature>
<feature type="domain" description="Polysaccharide export protein N-terminal" evidence="4">
    <location>
        <begin position="45"/>
        <end position="127"/>
    </location>
</feature>
<evidence type="ECO:0000256" key="1">
    <source>
        <dbReference type="ARBA" id="ARBA00022729"/>
    </source>
</evidence>
<sequence length="249" mass="27312">MNMKSSCAFTLIFLSLLFSACQSYKKVPYLQDAEVLKQANTQVAPMQDAKLMPGDEISILVSTSDPVVSQPFNAQGNTFLLDNEGNINYPVLGKLSMSGLTSREAENLITERLKAYVKERPTVVVRMSGFKVSVLGEVASPGVYPVVNEQINVLEALAMAGDLTIYGVRDNVKLIREDQDGRKQFVTLNLNDADLLLSPYYRLQQNDILYVTPNKVKAQGAGIGQSTTLWISGFSVLVSIASLLVNILR</sequence>
<dbReference type="Gene3D" id="3.10.560.10">
    <property type="entry name" value="Outer membrane lipoprotein wza domain like"/>
    <property type="match status" value="1"/>
</dbReference>
<organism evidence="6 7">
    <name type="scientific">Bacteroides faecium</name>
    <dbReference type="NCBI Taxonomy" id="2715212"/>
    <lineage>
        <taxon>Bacteria</taxon>
        <taxon>Pseudomonadati</taxon>
        <taxon>Bacteroidota</taxon>
        <taxon>Bacteroidia</taxon>
        <taxon>Bacteroidales</taxon>
        <taxon>Bacteroidaceae</taxon>
        <taxon>Bacteroides</taxon>
    </lineage>
</organism>
<dbReference type="PANTHER" id="PTHR33619:SF3">
    <property type="entry name" value="POLYSACCHARIDE EXPORT PROTEIN GFCE-RELATED"/>
    <property type="match status" value="1"/>
</dbReference>
<reference evidence="6 7" key="1">
    <citation type="submission" date="2020-03" db="EMBL/GenBank/DDBJ databases">
        <title>Genomic analysis of Bacteroides faecium CBA7301.</title>
        <authorList>
            <person name="Kim J."/>
            <person name="Roh S.W."/>
        </authorList>
    </citation>
    <scope>NUCLEOTIDE SEQUENCE [LARGE SCALE GENOMIC DNA]</scope>
    <source>
        <strain evidence="6 7">CBA7301</strain>
    </source>
</reference>